<dbReference type="EMBL" id="BOMN01000070">
    <property type="protein sequence ID" value="GIE22271.1"/>
    <property type="molecule type" value="Genomic_DNA"/>
</dbReference>
<protein>
    <submittedName>
        <fullName evidence="2">Uncharacterized protein</fullName>
    </submittedName>
</protein>
<sequence>MYTRSSLVPAGMRPDGFPRRSPWDAQPPRWPASTEIEHCAYAAGVRMPDRLAPEVVALTQDGK</sequence>
<reference evidence="2 3" key="1">
    <citation type="submission" date="2021-01" db="EMBL/GenBank/DDBJ databases">
        <title>Whole genome shotgun sequence of Actinoplanes humidus NBRC 14915.</title>
        <authorList>
            <person name="Komaki H."/>
            <person name="Tamura T."/>
        </authorList>
    </citation>
    <scope>NUCLEOTIDE SEQUENCE [LARGE SCALE GENOMIC DNA]</scope>
    <source>
        <strain evidence="2 3">NBRC 14915</strain>
    </source>
</reference>
<dbReference type="RefSeq" id="WP_203839361.1">
    <property type="nucleotide sequence ID" value="NZ_BAAATV010000012.1"/>
</dbReference>
<proteinExistence type="predicted"/>
<evidence type="ECO:0000313" key="3">
    <source>
        <dbReference type="Proteomes" id="UP000603200"/>
    </source>
</evidence>
<evidence type="ECO:0000313" key="2">
    <source>
        <dbReference type="EMBL" id="GIE22271.1"/>
    </source>
</evidence>
<feature type="region of interest" description="Disordered" evidence="1">
    <location>
        <begin position="1"/>
        <end position="30"/>
    </location>
</feature>
<name>A0ABQ3ZUL0_9ACTN</name>
<accession>A0ABQ3ZUL0</accession>
<organism evidence="2 3">
    <name type="scientific">Winogradskya humida</name>
    <dbReference type="NCBI Taxonomy" id="113566"/>
    <lineage>
        <taxon>Bacteria</taxon>
        <taxon>Bacillati</taxon>
        <taxon>Actinomycetota</taxon>
        <taxon>Actinomycetes</taxon>
        <taxon>Micromonosporales</taxon>
        <taxon>Micromonosporaceae</taxon>
        <taxon>Winogradskya</taxon>
    </lineage>
</organism>
<dbReference type="Proteomes" id="UP000603200">
    <property type="component" value="Unassembled WGS sequence"/>
</dbReference>
<comment type="caution">
    <text evidence="2">The sequence shown here is derived from an EMBL/GenBank/DDBJ whole genome shotgun (WGS) entry which is preliminary data.</text>
</comment>
<gene>
    <name evidence="2" type="ORF">Ahu01nite_053730</name>
</gene>
<keyword evidence="3" id="KW-1185">Reference proteome</keyword>
<evidence type="ECO:0000256" key="1">
    <source>
        <dbReference type="SAM" id="MobiDB-lite"/>
    </source>
</evidence>